<evidence type="ECO:0000313" key="6">
    <source>
        <dbReference type="EMBL" id="CAH2093087.1"/>
    </source>
</evidence>
<dbReference type="InterPro" id="IPR013818">
    <property type="entry name" value="Lipase"/>
</dbReference>
<dbReference type="SUPFAM" id="SSF53474">
    <property type="entry name" value="alpha/beta-Hydrolases"/>
    <property type="match status" value="1"/>
</dbReference>
<dbReference type="GO" id="GO:0005615">
    <property type="term" value="C:extracellular space"/>
    <property type="evidence" value="ECO:0007669"/>
    <property type="project" value="TreeGrafter"/>
</dbReference>
<comment type="similarity">
    <text evidence="2 4">Belongs to the AB hydrolase superfamily. Lipase family.</text>
</comment>
<dbReference type="Proteomes" id="UP001153954">
    <property type="component" value="Unassembled WGS sequence"/>
</dbReference>
<keyword evidence="7" id="KW-1185">Reference proteome</keyword>
<organism evidence="6 7">
    <name type="scientific">Euphydryas editha</name>
    <name type="common">Edith's checkerspot</name>
    <dbReference type="NCBI Taxonomy" id="104508"/>
    <lineage>
        <taxon>Eukaryota</taxon>
        <taxon>Metazoa</taxon>
        <taxon>Ecdysozoa</taxon>
        <taxon>Arthropoda</taxon>
        <taxon>Hexapoda</taxon>
        <taxon>Insecta</taxon>
        <taxon>Pterygota</taxon>
        <taxon>Neoptera</taxon>
        <taxon>Endopterygota</taxon>
        <taxon>Lepidoptera</taxon>
        <taxon>Glossata</taxon>
        <taxon>Ditrysia</taxon>
        <taxon>Papilionoidea</taxon>
        <taxon>Nymphalidae</taxon>
        <taxon>Nymphalinae</taxon>
        <taxon>Euphydryas</taxon>
    </lineage>
</organism>
<accession>A0AAU9U2V7</accession>
<evidence type="ECO:0000313" key="7">
    <source>
        <dbReference type="Proteomes" id="UP001153954"/>
    </source>
</evidence>
<dbReference type="CDD" id="cd00707">
    <property type="entry name" value="Pancreat_lipase_like"/>
    <property type="match status" value="1"/>
</dbReference>
<dbReference type="Pfam" id="PF00151">
    <property type="entry name" value="Lipase"/>
    <property type="match status" value="1"/>
</dbReference>
<dbReference type="GO" id="GO:0017171">
    <property type="term" value="F:serine hydrolase activity"/>
    <property type="evidence" value="ECO:0007669"/>
    <property type="project" value="TreeGrafter"/>
</dbReference>
<dbReference type="PANTHER" id="PTHR11610:SF169">
    <property type="entry name" value="GH15759P-RELATED"/>
    <property type="match status" value="1"/>
</dbReference>
<comment type="caution">
    <text evidence="6">The sequence shown here is derived from an EMBL/GenBank/DDBJ whole genome shotgun (WGS) entry which is preliminary data.</text>
</comment>
<feature type="domain" description="Lipase" evidence="5">
    <location>
        <begin position="37"/>
        <end position="290"/>
    </location>
</feature>
<evidence type="ECO:0000256" key="4">
    <source>
        <dbReference type="RuleBase" id="RU004262"/>
    </source>
</evidence>
<keyword evidence="3" id="KW-0964">Secreted</keyword>
<dbReference type="PANTHER" id="PTHR11610">
    <property type="entry name" value="LIPASE"/>
    <property type="match status" value="1"/>
</dbReference>
<reference evidence="6" key="1">
    <citation type="submission" date="2022-03" db="EMBL/GenBank/DDBJ databases">
        <authorList>
            <person name="Tunstrom K."/>
        </authorList>
    </citation>
    <scope>NUCLEOTIDE SEQUENCE</scope>
</reference>
<gene>
    <name evidence="6" type="ORF">EEDITHA_LOCUS8787</name>
</gene>
<dbReference type="InterPro" id="IPR000734">
    <property type="entry name" value="TAG_lipase"/>
</dbReference>
<evidence type="ECO:0000259" key="5">
    <source>
        <dbReference type="Pfam" id="PF00151"/>
    </source>
</evidence>
<dbReference type="Gene3D" id="3.40.50.1820">
    <property type="entry name" value="alpha/beta hydrolase"/>
    <property type="match status" value="1"/>
</dbReference>
<protein>
    <recommendedName>
        <fullName evidence="5">Lipase domain-containing protein</fullName>
    </recommendedName>
</protein>
<evidence type="ECO:0000256" key="3">
    <source>
        <dbReference type="ARBA" id="ARBA00022525"/>
    </source>
</evidence>
<dbReference type="AlphaFoldDB" id="A0AAU9U2V7"/>
<dbReference type="EMBL" id="CAKOGL010000012">
    <property type="protein sequence ID" value="CAH2093087.1"/>
    <property type="molecule type" value="Genomic_DNA"/>
</dbReference>
<dbReference type="PRINTS" id="PR00821">
    <property type="entry name" value="TAGLIPASE"/>
</dbReference>
<dbReference type="GO" id="GO:0016298">
    <property type="term" value="F:lipase activity"/>
    <property type="evidence" value="ECO:0007669"/>
    <property type="project" value="InterPro"/>
</dbReference>
<comment type="subcellular location">
    <subcellularLocation>
        <location evidence="1">Secreted</location>
    </subcellularLocation>
</comment>
<dbReference type="InterPro" id="IPR033906">
    <property type="entry name" value="Lipase_N"/>
</dbReference>
<evidence type="ECO:0000256" key="1">
    <source>
        <dbReference type="ARBA" id="ARBA00004613"/>
    </source>
</evidence>
<dbReference type="InterPro" id="IPR029058">
    <property type="entry name" value="AB_hydrolase_fold"/>
</dbReference>
<sequence>MFNNLTDCRVQSFFIGITQVCFMPAPVGDCNTCCPRDNSLDVQYKLFTRSNPNSFDLIDPGRPNALFRTRFSTNRPTVIYLFGFSEASTGPSTTNLKNAFLARAEYNFISVDWSRLVVFPWYISAVRNTRYMGARLAEFVQFLNSSGVPSGSLHVIGFSLGAEAAGFAGKLLNTRGLRLGRITGLDPAYPGYSLGGKENHLTKGDAIFVDVLHSNPGIFGFPQPIGDVDFYPNPGSWIQPGCWIDELLKNKELRYFYGCSHNRSWRLYVESIRNPTGFPATLCRDWTSATASCRFKIDGYMGFGAQPP</sequence>
<evidence type="ECO:0000256" key="2">
    <source>
        <dbReference type="ARBA" id="ARBA00010701"/>
    </source>
</evidence>
<proteinExistence type="inferred from homology"/>
<name>A0AAU9U2V7_EUPED</name>
<dbReference type="GO" id="GO:0016042">
    <property type="term" value="P:lipid catabolic process"/>
    <property type="evidence" value="ECO:0007669"/>
    <property type="project" value="TreeGrafter"/>
</dbReference>